<dbReference type="GO" id="GO:0010628">
    <property type="term" value="P:positive regulation of gene expression"/>
    <property type="evidence" value="ECO:0007669"/>
    <property type="project" value="TreeGrafter"/>
</dbReference>
<feature type="region of interest" description="Disordered" evidence="1">
    <location>
        <begin position="1"/>
        <end position="57"/>
    </location>
</feature>
<dbReference type="VEuPathDB" id="FungiDB:ATCC64974_23680"/>
<dbReference type="InterPro" id="IPR000008">
    <property type="entry name" value="C2_dom"/>
</dbReference>
<feature type="compositionally biased region" description="Low complexity" evidence="1">
    <location>
        <begin position="509"/>
        <end position="518"/>
    </location>
</feature>
<evidence type="ECO:0000259" key="2">
    <source>
        <dbReference type="PROSITE" id="PS50004"/>
    </source>
</evidence>
<feature type="domain" description="C2" evidence="2">
    <location>
        <begin position="45"/>
        <end position="177"/>
    </location>
</feature>
<comment type="caution">
    <text evidence="3">The sequence shown here is derived from an EMBL/GenBank/DDBJ whole genome shotgun (WGS) entry which is preliminary data.</text>
</comment>
<feature type="compositionally biased region" description="Basic and acidic residues" evidence="1">
    <location>
        <begin position="562"/>
        <end position="571"/>
    </location>
</feature>
<dbReference type="VEuPathDB" id="FungiDB:An13g00220"/>
<dbReference type="PANTHER" id="PTHR47800:SF5">
    <property type="entry name" value="FER-1-LIKE PROTEIN 6"/>
    <property type="match status" value="1"/>
</dbReference>
<dbReference type="VEuPathDB" id="FungiDB:ASPNIDRAFT2_1161850"/>
<dbReference type="Proteomes" id="UP000068243">
    <property type="component" value="Unassembled WGS sequence"/>
</dbReference>
<protein>
    <submittedName>
        <fullName evidence="3">C2 domain protein</fullName>
    </submittedName>
</protein>
<feature type="region of interest" description="Disordered" evidence="1">
    <location>
        <begin position="499"/>
        <end position="540"/>
    </location>
</feature>
<dbReference type="Pfam" id="PF00168">
    <property type="entry name" value="C2"/>
    <property type="match status" value="1"/>
</dbReference>
<dbReference type="PANTHER" id="PTHR47800">
    <property type="entry name" value="C2 DOMAIN-CONTAINING PROTEIN"/>
    <property type="match status" value="1"/>
</dbReference>
<dbReference type="AlphaFoldDB" id="A0A100ISZ8"/>
<proteinExistence type="predicted"/>
<dbReference type="PaxDb" id="5061-CADANGAP00010346"/>
<dbReference type="OrthoDB" id="73919at2759"/>
<evidence type="ECO:0000313" key="4">
    <source>
        <dbReference type="Proteomes" id="UP000068243"/>
    </source>
</evidence>
<evidence type="ECO:0000313" key="3">
    <source>
        <dbReference type="EMBL" id="GAQ46779.1"/>
    </source>
</evidence>
<reference evidence="4" key="1">
    <citation type="journal article" date="2016" name="Genome Announc.">
        <title>Draft genome sequence of Aspergillus niger strain An76.</title>
        <authorList>
            <person name="Gong W."/>
            <person name="Cheng Z."/>
            <person name="Zhang H."/>
            <person name="Liu L."/>
            <person name="Gao P."/>
            <person name="Wang L."/>
        </authorList>
    </citation>
    <scope>NUCLEOTIDE SEQUENCE [LARGE SCALE GENOMIC DNA]</scope>
    <source>
        <strain evidence="4">An76</strain>
    </source>
</reference>
<dbReference type="VEuPathDB" id="FungiDB:M747DRAFT_112922"/>
<feature type="compositionally biased region" description="Basic and acidic residues" evidence="1">
    <location>
        <begin position="525"/>
        <end position="540"/>
    </location>
</feature>
<dbReference type="SMART" id="SM00239">
    <property type="entry name" value="C2"/>
    <property type="match status" value="1"/>
</dbReference>
<name>A0A100ISZ8_ASPNG</name>
<gene>
    <name evidence="3" type="ORF">ABL_09440</name>
</gene>
<evidence type="ECO:0000256" key="1">
    <source>
        <dbReference type="SAM" id="MobiDB-lite"/>
    </source>
</evidence>
<sequence>MEDPQPRTRRRHPVDKYGPKFYDKSEHMQGRAAAMKAALSGDHPSQSEPAGGFDSTPYPYAPPGYTLKFTFHRGVNLPCADFGTFSSDPYVLAQLIVDLPQRHKQDPVMSFRTPTVRKNRDPEWNSEWIVANVPASGFHLKCHVYDEDAADHDDKLGNAYIDVDSVNGQWPGIKEQNLRLKKRMGSKRVYLFGNIAALASRRLDVQSHIVISVQCLGKTPGDEGAHMYTVGPNYWFKHFSPLIGRIAGTKDEVQSHRDEKKTITRYNFQAIQIQLKGPVPTPLYHRYVEFKPFVAGMFTSHSLRGRILNRALHHQHERIYNFDKTTLNGHFPSPCIELTQKFLEFVHYAQGGRIFTYVITLDGQFRFTETGKEFGIDLLSKHTMHSDVSIYIAYSGEFFLRRLKHRHPRHPETIQHSETRYSGDESLVEPEISIDPADYELFIDNDSGTYRPNGQYLPLLKQFISANLPGLHVTTLDCKEDAERMAALKNEQREFKKNEGNHMIFLQRSNSSSLSISSSDEDELNERSDLQPHKKDGFAQKVHDMRDMKGQMMKWAQSDNHGSPDDSESRSGRQRTAAAHSSEASKPAVENGVDESTATFAADGRI</sequence>
<dbReference type="Gene3D" id="2.60.40.150">
    <property type="entry name" value="C2 domain"/>
    <property type="match status" value="1"/>
</dbReference>
<organism evidence="3 4">
    <name type="scientific">Aspergillus niger</name>
    <dbReference type="NCBI Taxonomy" id="5061"/>
    <lineage>
        <taxon>Eukaryota</taxon>
        <taxon>Fungi</taxon>
        <taxon>Dikarya</taxon>
        <taxon>Ascomycota</taxon>
        <taxon>Pezizomycotina</taxon>
        <taxon>Eurotiomycetes</taxon>
        <taxon>Eurotiomycetidae</taxon>
        <taxon>Eurotiales</taxon>
        <taxon>Aspergillaceae</taxon>
        <taxon>Aspergillus</taxon>
        <taxon>Aspergillus subgen. Circumdati</taxon>
    </lineage>
</organism>
<dbReference type="PROSITE" id="PS50004">
    <property type="entry name" value="C2"/>
    <property type="match status" value="1"/>
</dbReference>
<dbReference type="InterPro" id="IPR035892">
    <property type="entry name" value="C2_domain_sf"/>
</dbReference>
<feature type="compositionally biased region" description="Basic and acidic residues" evidence="1">
    <location>
        <begin position="14"/>
        <end position="29"/>
    </location>
</feature>
<dbReference type="EMBL" id="BCMY01000023">
    <property type="protein sequence ID" value="GAQ46779.1"/>
    <property type="molecule type" value="Genomic_DNA"/>
</dbReference>
<feature type="region of interest" description="Disordered" evidence="1">
    <location>
        <begin position="553"/>
        <end position="606"/>
    </location>
</feature>
<dbReference type="SUPFAM" id="SSF49562">
    <property type="entry name" value="C2 domain (Calcium/lipid-binding domain, CaLB)"/>
    <property type="match status" value="1"/>
</dbReference>
<dbReference type="OMA" id="SRYNFQA"/>
<accession>A0A100ISZ8</accession>